<dbReference type="Proteomes" id="UP000178435">
    <property type="component" value="Unassembled WGS sequence"/>
</dbReference>
<organism evidence="2 3">
    <name type="scientific">Candidatus Schekmanbacteria bacterium RBG_16_38_11</name>
    <dbReference type="NCBI Taxonomy" id="1817880"/>
    <lineage>
        <taxon>Bacteria</taxon>
        <taxon>Candidatus Schekmaniibacteriota</taxon>
    </lineage>
</organism>
<keyword evidence="1" id="KW-1133">Transmembrane helix</keyword>
<feature type="transmembrane region" description="Helical" evidence="1">
    <location>
        <begin position="70"/>
        <end position="90"/>
    </location>
</feature>
<evidence type="ECO:0000313" key="3">
    <source>
        <dbReference type="Proteomes" id="UP000178435"/>
    </source>
</evidence>
<sequence>MAYVDERQIQAVDEEIRVPRLEYQPANATKGKYSSPFKLFAITIASIFAAELLIMLLLNILPPLPLRIEMLLDAFLLSFLVFPILYIFLLRPMILHINERKRAEVEREKVISDLQDAITKVDTLSGLLPICAKCKKIRDDNGYWNDVELYIKGHSEAEFSHSICPDCAEELYLGYYKKDKIV</sequence>
<protein>
    <submittedName>
        <fullName evidence="2">Uncharacterized protein</fullName>
    </submittedName>
</protein>
<feature type="transmembrane region" description="Helical" evidence="1">
    <location>
        <begin position="39"/>
        <end position="58"/>
    </location>
</feature>
<accession>A0A1F7RVN6</accession>
<proteinExistence type="predicted"/>
<reference evidence="2 3" key="1">
    <citation type="journal article" date="2016" name="Nat. Commun.">
        <title>Thousands of microbial genomes shed light on interconnected biogeochemical processes in an aquifer system.</title>
        <authorList>
            <person name="Anantharaman K."/>
            <person name="Brown C.T."/>
            <person name="Hug L.A."/>
            <person name="Sharon I."/>
            <person name="Castelle C.J."/>
            <person name="Probst A.J."/>
            <person name="Thomas B.C."/>
            <person name="Singh A."/>
            <person name="Wilkins M.J."/>
            <person name="Karaoz U."/>
            <person name="Brodie E.L."/>
            <person name="Williams K.H."/>
            <person name="Hubbard S.S."/>
            <person name="Banfield J.F."/>
        </authorList>
    </citation>
    <scope>NUCLEOTIDE SEQUENCE [LARGE SCALE GENOMIC DNA]</scope>
</reference>
<keyword evidence="1" id="KW-0812">Transmembrane</keyword>
<comment type="caution">
    <text evidence="2">The sequence shown here is derived from an EMBL/GenBank/DDBJ whole genome shotgun (WGS) entry which is preliminary data.</text>
</comment>
<evidence type="ECO:0000313" key="2">
    <source>
        <dbReference type="EMBL" id="OGL45639.1"/>
    </source>
</evidence>
<gene>
    <name evidence="2" type="ORF">A2149_01895</name>
</gene>
<dbReference type="AlphaFoldDB" id="A0A1F7RVN6"/>
<keyword evidence="1" id="KW-0472">Membrane</keyword>
<dbReference type="EMBL" id="MGDF01000084">
    <property type="protein sequence ID" value="OGL45639.1"/>
    <property type="molecule type" value="Genomic_DNA"/>
</dbReference>
<name>A0A1F7RVN6_9BACT</name>
<evidence type="ECO:0000256" key="1">
    <source>
        <dbReference type="SAM" id="Phobius"/>
    </source>
</evidence>